<dbReference type="STRING" id="702114.A1355_09255"/>
<evidence type="ECO:0000313" key="1">
    <source>
        <dbReference type="EMBL" id="OAI16690.1"/>
    </source>
</evidence>
<evidence type="ECO:0000313" key="2">
    <source>
        <dbReference type="Proteomes" id="UP000077628"/>
    </source>
</evidence>
<organism evidence="1 2">
    <name type="scientific">Methylomonas koyamae</name>
    <dbReference type="NCBI Taxonomy" id="702114"/>
    <lineage>
        <taxon>Bacteria</taxon>
        <taxon>Pseudomonadati</taxon>
        <taxon>Pseudomonadota</taxon>
        <taxon>Gammaproteobacteria</taxon>
        <taxon>Methylococcales</taxon>
        <taxon>Methylococcaceae</taxon>
        <taxon>Methylomonas</taxon>
    </lineage>
</organism>
<accession>A0A177NI12</accession>
<proteinExistence type="predicted"/>
<protein>
    <submittedName>
        <fullName evidence="1">Uncharacterized protein</fullName>
    </submittedName>
</protein>
<dbReference type="EMBL" id="LUUK01000183">
    <property type="protein sequence ID" value="OAI16690.1"/>
    <property type="molecule type" value="Genomic_DNA"/>
</dbReference>
<keyword evidence="2" id="KW-1185">Reference proteome</keyword>
<name>A0A177NI12_9GAMM</name>
<comment type="caution">
    <text evidence="1">The sequence shown here is derived from an EMBL/GenBank/DDBJ whole genome shotgun (WGS) entry which is preliminary data.</text>
</comment>
<dbReference type="AlphaFoldDB" id="A0A177NI12"/>
<reference evidence="2" key="1">
    <citation type="submission" date="2016-03" db="EMBL/GenBank/DDBJ databases">
        <authorList>
            <person name="Heylen K."/>
            <person name="De Vos P."/>
            <person name="Vekeman B."/>
        </authorList>
    </citation>
    <scope>NUCLEOTIDE SEQUENCE [LARGE SCALE GENOMIC DNA]</scope>
    <source>
        <strain evidence="2">R-45383</strain>
    </source>
</reference>
<sequence length="71" mass="7632">MLSVLLPARNPSTDGKAAANRRLNSAAVVTATDADQDRSADKDVTLPFAAKPSNGPTTPWRLRLIEKVPIY</sequence>
<gene>
    <name evidence="1" type="ORF">A1355_09255</name>
</gene>
<dbReference type="Proteomes" id="UP000077628">
    <property type="component" value="Unassembled WGS sequence"/>
</dbReference>